<protein>
    <submittedName>
        <fullName evidence="2">Uncharacterized protein</fullName>
    </submittedName>
</protein>
<dbReference type="Proteomes" id="UP001178461">
    <property type="component" value="Unassembled WGS sequence"/>
</dbReference>
<accession>A0AA35QRH8</accession>
<evidence type="ECO:0000256" key="1">
    <source>
        <dbReference type="SAM" id="MobiDB-lite"/>
    </source>
</evidence>
<proteinExistence type="predicted"/>
<reference evidence="2" key="1">
    <citation type="submission" date="2022-12" db="EMBL/GenBank/DDBJ databases">
        <authorList>
            <person name="Alioto T."/>
            <person name="Alioto T."/>
            <person name="Gomez Garrido J."/>
        </authorList>
    </citation>
    <scope>NUCLEOTIDE SEQUENCE</scope>
</reference>
<feature type="region of interest" description="Disordered" evidence="1">
    <location>
        <begin position="75"/>
        <end position="101"/>
    </location>
</feature>
<feature type="non-terminal residue" evidence="2">
    <location>
        <position position="101"/>
    </location>
</feature>
<gene>
    <name evidence="2" type="ORF">PODLI_1B033398</name>
</gene>
<evidence type="ECO:0000313" key="3">
    <source>
        <dbReference type="Proteomes" id="UP001178461"/>
    </source>
</evidence>
<keyword evidence="3" id="KW-1185">Reference proteome</keyword>
<name>A0AA35QRH8_9SAUR</name>
<feature type="non-terminal residue" evidence="2">
    <location>
        <position position="1"/>
    </location>
</feature>
<dbReference type="AlphaFoldDB" id="A0AA35QRH8"/>
<dbReference type="EMBL" id="CANTUW010001005">
    <property type="protein sequence ID" value="CAI7935502.1"/>
    <property type="molecule type" value="Genomic_DNA"/>
</dbReference>
<sequence>SENCPTGDPRPWGLAPSWTTRSLACLGSRYGGSGAGTMLRVPGGRGSPSRCHLAQEERWQSAAEERTLYAASGFSPEAPWRGATGRRFRRGPSRGWQSFAY</sequence>
<evidence type="ECO:0000313" key="2">
    <source>
        <dbReference type="EMBL" id="CAI7935502.1"/>
    </source>
</evidence>
<comment type="caution">
    <text evidence="2">The sequence shown here is derived from an EMBL/GenBank/DDBJ whole genome shotgun (WGS) entry which is preliminary data.</text>
</comment>
<organism evidence="2 3">
    <name type="scientific">Podarcis lilfordi</name>
    <name type="common">Lilford's wall lizard</name>
    <dbReference type="NCBI Taxonomy" id="74358"/>
    <lineage>
        <taxon>Eukaryota</taxon>
        <taxon>Metazoa</taxon>
        <taxon>Chordata</taxon>
        <taxon>Craniata</taxon>
        <taxon>Vertebrata</taxon>
        <taxon>Euteleostomi</taxon>
        <taxon>Lepidosauria</taxon>
        <taxon>Squamata</taxon>
        <taxon>Bifurcata</taxon>
        <taxon>Unidentata</taxon>
        <taxon>Episquamata</taxon>
        <taxon>Laterata</taxon>
        <taxon>Lacertibaenia</taxon>
        <taxon>Lacertidae</taxon>
        <taxon>Podarcis</taxon>
    </lineage>
</organism>